<sequence>MNGRSYWTVNSAHGLWQLTADSRCPSASRRDAHPRPQRRASGHIRNIGERDLLLPLWLRGRDLRRGRKKLSFIALVQAMLPLSLSHQS</sequence>
<dbReference type="Proteomes" id="UP000326198">
    <property type="component" value="Unassembled WGS sequence"/>
</dbReference>
<reference evidence="1 2" key="1">
    <citation type="submission" date="2019-04" db="EMBL/GenBank/DDBJ databases">
        <title>Friends and foes A comparative genomics studyof 23 Aspergillus species from section Flavi.</title>
        <authorList>
            <consortium name="DOE Joint Genome Institute"/>
            <person name="Kjaerbolling I."/>
            <person name="Vesth T."/>
            <person name="Frisvad J.C."/>
            <person name="Nybo J.L."/>
            <person name="Theobald S."/>
            <person name="Kildgaard S."/>
            <person name="Isbrandt T."/>
            <person name="Kuo A."/>
            <person name="Sato A."/>
            <person name="Lyhne E.K."/>
            <person name="Kogle M.E."/>
            <person name="Wiebenga A."/>
            <person name="Kun R.S."/>
            <person name="Lubbers R.J."/>
            <person name="Makela M.R."/>
            <person name="Barry K."/>
            <person name="Chovatia M."/>
            <person name="Clum A."/>
            <person name="Daum C."/>
            <person name="Haridas S."/>
            <person name="He G."/>
            <person name="LaButti K."/>
            <person name="Lipzen A."/>
            <person name="Mondo S."/>
            <person name="Riley R."/>
            <person name="Salamov A."/>
            <person name="Simmons B.A."/>
            <person name="Magnuson J.K."/>
            <person name="Henrissat B."/>
            <person name="Mortensen U.H."/>
            <person name="Larsen T.O."/>
            <person name="Devries R.P."/>
            <person name="Grigoriev I.V."/>
            <person name="Machida M."/>
            <person name="Baker S.E."/>
            <person name="Andersen M.R."/>
        </authorList>
    </citation>
    <scope>NUCLEOTIDE SEQUENCE [LARGE SCALE GENOMIC DNA]</scope>
    <source>
        <strain evidence="1 2">IBT 29228</strain>
    </source>
</reference>
<accession>A0A5N7AVQ4</accession>
<dbReference type="AlphaFoldDB" id="A0A5N7AVQ4"/>
<evidence type="ECO:0000313" key="1">
    <source>
        <dbReference type="EMBL" id="KAE8373109.1"/>
    </source>
</evidence>
<proteinExistence type="predicted"/>
<evidence type="ECO:0000313" key="2">
    <source>
        <dbReference type="Proteomes" id="UP000326198"/>
    </source>
</evidence>
<organism evidence="1 2">
    <name type="scientific">Aspergillus bertholletiae</name>
    <dbReference type="NCBI Taxonomy" id="1226010"/>
    <lineage>
        <taxon>Eukaryota</taxon>
        <taxon>Fungi</taxon>
        <taxon>Dikarya</taxon>
        <taxon>Ascomycota</taxon>
        <taxon>Pezizomycotina</taxon>
        <taxon>Eurotiomycetes</taxon>
        <taxon>Eurotiomycetidae</taxon>
        <taxon>Eurotiales</taxon>
        <taxon>Aspergillaceae</taxon>
        <taxon>Aspergillus</taxon>
        <taxon>Aspergillus subgen. Circumdati</taxon>
    </lineage>
</organism>
<gene>
    <name evidence="1" type="ORF">BDV26DRAFT_272786</name>
</gene>
<keyword evidence="2" id="KW-1185">Reference proteome</keyword>
<protein>
    <submittedName>
        <fullName evidence="1">Uncharacterized protein</fullName>
    </submittedName>
</protein>
<name>A0A5N7AVQ4_9EURO</name>
<dbReference type="EMBL" id="ML736327">
    <property type="protein sequence ID" value="KAE8373109.1"/>
    <property type="molecule type" value="Genomic_DNA"/>
</dbReference>